<evidence type="ECO:0000259" key="17">
    <source>
        <dbReference type="Pfam" id="PF00905"/>
    </source>
</evidence>
<dbReference type="InterPro" id="IPR012338">
    <property type="entry name" value="Beta-lactam/transpept-like"/>
</dbReference>
<evidence type="ECO:0000256" key="2">
    <source>
        <dbReference type="ARBA" id="ARBA00022475"/>
    </source>
</evidence>
<evidence type="ECO:0000256" key="8">
    <source>
        <dbReference type="ARBA" id="ARBA00022960"/>
    </source>
</evidence>
<keyword evidence="8" id="KW-0133">Cell shape</keyword>
<dbReference type="SUPFAM" id="SSF56601">
    <property type="entry name" value="beta-lactamase/transpeptidase-like"/>
    <property type="match status" value="1"/>
</dbReference>
<accession>A0A419SLQ2</accession>
<dbReference type="GO" id="GO:0009002">
    <property type="term" value="F:serine-type D-Ala-D-Ala carboxypeptidase activity"/>
    <property type="evidence" value="ECO:0007669"/>
    <property type="project" value="UniProtKB-EC"/>
</dbReference>
<dbReference type="PANTHER" id="PTHR32282:SF11">
    <property type="entry name" value="PENICILLIN-BINDING PROTEIN 1B"/>
    <property type="match status" value="1"/>
</dbReference>
<dbReference type="GO" id="GO:0071555">
    <property type="term" value="P:cell wall organization"/>
    <property type="evidence" value="ECO:0007669"/>
    <property type="project" value="UniProtKB-KW"/>
</dbReference>
<keyword evidence="4" id="KW-0645">Protease</keyword>
<keyword evidence="20" id="KW-1185">Reference proteome</keyword>
<keyword evidence="2" id="KW-1003">Cell membrane</keyword>
<protein>
    <submittedName>
        <fullName evidence="19">Uncharacterized protein</fullName>
    </submittedName>
</protein>
<dbReference type="GO" id="GO:0008360">
    <property type="term" value="P:regulation of cell shape"/>
    <property type="evidence" value="ECO:0007669"/>
    <property type="project" value="UniProtKB-KW"/>
</dbReference>
<dbReference type="InterPro" id="IPR001460">
    <property type="entry name" value="PCN-bd_Tpept"/>
</dbReference>
<evidence type="ECO:0000256" key="15">
    <source>
        <dbReference type="SAM" id="MobiDB-lite"/>
    </source>
</evidence>
<comment type="subcellular location">
    <subcellularLocation>
        <location evidence="1">Cell membrane</location>
    </subcellularLocation>
</comment>
<dbReference type="InterPro" id="IPR036950">
    <property type="entry name" value="PBP_transglycosylase"/>
</dbReference>
<dbReference type="Gene3D" id="3.40.710.10">
    <property type="entry name" value="DD-peptidase/beta-lactamase superfamily"/>
    <property type="match status" value="1"/>
</dbReference>
<dbReference type="GO" id="GO:0008955">
    <property type="term" value="F:peptidoglycan glycosyltransferase activity"/>
    <property type="evidence" value="ECO:0007669"/>
    <property type="project" value="UniProtKB-EC"/>
</dbReference>
<evidence type="ECO:0000256" key="7">
    <source>
        <dbReference type="ARBA" id="ARBA00022801"/>
    </source>
</evidence>
<dbReference type="GO" id="GO:0006508">
    <property type="term" value="P:proteolysis"/>
    <property type="evidence" value="ECO:0007669"/>
    <property type="project" value="UniProtKB-KW"/>
</dbReference>
<evidence type="ECO:0000313" key="20">
    <source>
        <dbReference type="Proteomes" id="UP000284219"/>
    </source>
</evidence>
<keyword evidence="16" id="KW-0812">Transmembrane</keyword>
<comment type="caution">
    <text evidence="19">The sequence shown here is derived from an EMBL/GenBank/DDBJ whole genome shotgun (WGS) entry which is preliminary data.</text>
</comment>
<evidence type="ECO:0000256" key="11">
    <source>
        <dbReference type="ARBA" id="ARBA00023268"/>
    </source>
</evidence>
<evidence type="ECO:0000259" key="18">
    <source>
        <dbReference type="Pfam" id="PF00912"/>
    </source>
</evidence>
<feature type="domain" description="Glycosyl transferase family 51" evidence="18">
    <location>
        <begin position="82"/>
        <end position="264"/>
    </location>
</feature>
<reference evidence="19 20" key="1">
    <citation type="submission" date="2016-08" db="EMBL/GenBank/DDBJ databases">
        <title>Novel Firmicute Genomes.</title>
        <authorList>
            <person name="Poppleton D.I."/>
            <person name="Gribaldo S."/>
        </authorList>
    </citation>
    <scope>NUCLEOTIDE SEQUENCE [LARGE SCALE GENOMIC DNA]</scope>
    <source>
        <strain evidence="19 20">RAOx-1</strain>
    </source>
</reference>
<keyword evidence="11" id="KW-0511">Multifunctional enzyme</keyword>
<keyword evidence="16" id="KW-1133">Transmembrane helix</keyword>
<sequence length="821" mass="92949">MSELPPLQPEHEKLNSKRAIEMTLTTLKYSLLLLLTGLMLGAGAAIGFVASLVKEQPALSYREIQDKIFSQAQTSFAYFNEGQQIGQLRTEEDRRLVSVFDVSPRLIQAIVATEDRLFYEHYGVNINGLFRAGYESIGGSSVQTGGSSLTQQLVKQTILTPEVNLERKAREIFLALRLERMFSKDQIIEAYMNKMYFGKNANGSNIYGVQAAAKGIFGVDVKDLNLPQSAYIAGMLQAPSRFVPFNPDGLQRGKDRQRIVLDRMLEVGYITPAEYREALAYDIKAHLREADEVRAYSKYPHLMMTIEYQAAKVLLDQDIRDNPELSERKISEEEYRELVEFKRKEVLSKGYHVYTTIDKQTYEMMNAIADNDNNFARPRSYTLPNGKRVENAIEQVGATLLDNKTGAVLGFIGGRDFQNSQYNHTAIPRQPGSTMKPIAAYAPAFELGLLQPGFVIDDSPLALDNGPGNPPFYPSNYDNRFRGPVTTRIALQHSYNIPAIKAYLEVGTERALDYVQKMGITTIVTPKENPRRNDYQSKTLPIGGLTEGVTVEELTNAFSVFANDGVLQKSFMISKITDSTGSPIFEHRVMPRRVYSEQTAYLMTDMMRSVVQSGTATSLKSYIGGRPVAGKTGTTNRDVDSWFVGYTPDVSLGVWIGYDERYPLPNSRPPRSIQIWGKIMRDLGNLYPDRYPRNANFSAPSGIVRKEICAKSGKLASEVCRQEGSALTEIFNASYAPTEVDRTPPVIREDVNDDDERLEEEREREEDREQEEGREQTEEREREAEKEKRDREKEERKQQKEEEKQERERAESNPPIERDGE</sequence>
<dbReference type="RefSeq" id="WP_170145271.1">
    <property type="nucleotide sequence ID" value="NZ_MCHY01000007.1"/>
</dbReference>
<keyword evidence="12" id="KW-0961">Cell wall biogenesis/degradation</keyword>
<keyword evidence="3" id="KW-0121">Carboxypeptidase</keyword>
<keyword evidence="5" id="KW-0328">Glycosyltransferase</keyword>
<keyword evidence="7" id="KW-0378">Hydrolase</keyword>
<dbReference type="Proteomes" id="UP000284219">
    <property type="component" value="Unassembled WGS sequence"/>
</dbReference>
<feature type="region of interest" description="Disordered" evidence="15">
    <location>
        <begin position="741"/>
        <end position="821"/>
    </location>
</feature>
<name>A0A419SLQ2_9BACL</name>
<dbReference type="GO" id="GO:0005886">
    <property type="term" value="C:plasma membrane"/>
    <property type="evidence" value="ECO:0007669"/>
    <property type="project" value="UniProtKB-SubCell"/>
</dbReference>
<evidence type="ECO:0000256" key="14">
    <source>
        <dbReference type="ARBA" id="ARBA00049902"/>
    </source>
</evidence>
<keyword evidence="6" id="KW-0808">Transferase</keyword>
<dbReference type="InterPro" id="IPR001264">
    <property type="entry name" value="Glyco_trans_51"/>
</dbReference>
<evidence type="ECO:0000313" key="19">
    <source>
        <dbReference type="EMBL" id="RKD24946.1"/>
    </source>
</evidence>
<keyword evidence="9" id="KW-0573">Peptidoglycan synthesis</keyword>
<feature type="transmembrane region" description="Helical" evidence="16">
    <location>
        <begin position="31"/>
        <end position="53"/>
    </location>
</feature>
<dbReference type="Pfam" id="PF00912">
    <property type="entry name" value="Transgly"/>
    <property type="match status" value="1"/>
</dbReference>
<evidence type="ECO:0000256" key="4">
    <source>
        <dbReference type="ARBA" id="ARBA00022670"/>
    </source>
</evidence>
<organism evidence="19 20">
    <name type="scientific">Ammoniphilus oxalaticus</name>
    <dbReference type="NCBI Taxonomy" id="66863"/>
    <lineage>
        <taxon>Bacteria</taxon>
        <taxon>Bacillati</taxon>
        <taxon>Bacillota</taxon>
        <taxon>Bacilli</taxon>
        <taxon>Bacillales</taxon>
        <taxon>Paenibacillaceae</taxon>
        <taxon>Aneurinibacillus group</taxon>
        <taxon>Ammoniphilus</taxon>
    </lineage>
</organism>
<dbReference type="GO" id="GO:0030288">
    <property type="term" value="C:outer membrane-bounded periplasmic space"/>
    <property type="evidence" value="ECO:0007669"/>
    <property type="project" value="TreeGrafter"/>
</dbReference>
<evidence type="ECO:0000256" key="16">
    <source>
        <dbReference type="SAM" id="Phobius"/>
    </source>
</evidence>
<evidence type="ECO:0000256" key="9">
    <source>
        <dbReference type="ARBA" id="ARBA00022984"/>
    </source>
</evidence>
<evidence type="ECO:0000256" key="1">
    <source>
        <dbReference type="ARBA" id="ARBA00004236"/>
    </source>
</evidence>
<evidence type="ECO:0000256" key="12">
    <source>
        <dbReference type="ARBA" id="ARBA00023316"/>
    </source>
</evidence>
<evidence type="ECO:0000256" key="3">
    <source>
        <dbReference type="ARBA" id="ARBA00022645"/>
    </source>
</evidence>
<gene>
    <name evidence="19" type="ORF">BEP19_03675</name>
</gene>
<dbReference type="GO" id="GO:0008658">
    <property type="term" value="F:penicillin binding"/>
    <property type="evidence" value="ECO:0007669"/>
    <property type="project" value="InterPro"/>
</dbReference>
<dbReference type="AlphaFoldDB" id="A0A419SLQ2"/>
<feature type="compositionally biased region" description="Basic and acidic residues" evidence="15">
    <location>
        <begin position="759"/>
        <end position="821"/>
    </location>
</feature>
<dbReference type="InterPro" id="IPR023346">
    <property type="entry name" value="Lysozyme-like_dom_sf"/>
</dbReference>
<keyword evidence="10 16" id="KW-0472">Membrane</keyword>
<dbReference type="Pfam" id="PF00905">
    <property type="entry name" value="Transpeptidase"/>
    <property type="match status" value="1"/>
</dbReference>
<feature type="compositionally biased region" description="Basic and acidic residues" evidence="15">
    <location>
        <begin position="741"/>
        <end position="750"/>
    </location>
</feature>
<evidence type="ECO:0000256" key="10">
    <source>
        <dbReference type="ARBA" id="ARBA00023136"/>
    </source>
</evidence>
<dbReference type="SUPFAM" id="SSF53955">
    <property type="entry name" value="Lysozyme-like"/>
    <property type="match status" value="1"/>
</dbReference>
<comment type="catalytic activity">
    <reaction evidence="14">
        <text>[GlcNAc-(1-&gt;4)-Mur2Ac(oyl-L-Ala-gamma-D-Glu-L-Lys-D-Ala-D-Ala)](n)-di-trans,octa-cis-undecaprenyl diphosphate + beta-D-GlcNAc-(1-&gt;4)-Mur2Ac(oyl-L-Ala-gamma-D-Glu-L-Lys-D-Ala-D-Ala)-di-trans,octa-cis-undecaprenyl diphosphate = [GlcNAc-(1-&gt;4)-Mur2Ac(oyl-L-Ala-gamma-D-Glu-L-Lys-D-Ala-D-Ala)](n+1)-di-trans,octa-cis-undecaprenyl diphosphate + di-trans,octa-cis-undecaprenyl diphosphate + H(+)</text>
        <dbReference type="Rhea" id="RHEA:23708"/>
        <dbReference type="Rhea" id="RHEA-COMP:9602"/>
        <dbReference type="Rhea" id="RHEA-COMP:9603"/>
        <dbReference type="ChEBI" id="CHEBI:15378"/>
        <dbReference type="ChEBI" id="CHEBI:58405"/>
        <dbReference type="ChEBI" id="CHEBI:60033"/>
        <dbReference type="ChEBI" id="CHEBI:78435"/>
        <dbReference type="EC" id="2.4.99.28"/>
    </reaction>
</comment>
<dbReference type="InterPro" id="IPR050396">
    <property type="entry name" value="Glycosyltr_51/Transpeptidase"/>
</dbReference>
<dbReference type="GO" id="GO:0009252">
    <property type="term" value="P:peptidoglycan biosynthetic process"/>
    <property type="evidence" value="ECO:0007669"/>
    <property type="project" value="UniProtKB-KW"/>
</dbReference>
<comment type="catalytic activity">
    <reaction evidence="13">
        <text>Preferential cleavage: (Ac)2-L-Lys-D-Ala-|-D-Ala. Also transpeptidation of peptidyl-alanyl moieties that are N-acyl substituents of D-alanine.</text>
        <dbReference type="EC" id="3.4.16.4"/>
    </reaction>
</comment>
<proteinExistence type="predicted"/>
<evidence type="ECO:0000256" key="13">
    <source>
        <dbReference type="ARBA" id="ARBA00034000"/>
    </source>
</evidence>
<evidence type="ECO:0000256" key="6">
    <source>
        <dbReference type="ARBA" id="ARBA00022679"/>
    </source>
</evidence>
<dbReference type="PANTHER" id="PTHR32282">
    <property type="entry name" value="BINDING PROTEIN TRANSPEPTIDASE, PUTATIVE-RELATED"/>
    <property type="match status" value="1"/>
</dbReference>
<feature type="domain" description="Penicillin-binding protein transpeptidase" evidence="17">
    <location>
        <begin position="397"/>
        <end position="649"/>
    </location>
</feature>
<dbReference type="EMBL" id="MCHY01000007">
    <property type="protein sequence ID" value="RKD24946.1"/>
    <property type="molecule type" value="Genomic_DNA"/>
</dbReference>
<dbReference type="Gene3D" id="1.10.3810.10">
    <property type="entry name" value="Biosynthetic peptidoglycan transglycosylase-like"/>
    <property type="match status" value="1"/>
</dbReference>
<evidence type="ECO:0000256" key="5">
    <source>
        <dbReference type="ARBA" id="ARBA00022676"/>
    </source>
</evidence>